<protein>
    <submittedName>
        <fullName evidence="1">Uncharacterized protein</fullName>
    </submittedName>
</protein>
<dbReference type="EMBL" id="LAVV01003032">
    <property type="protein sequence ID" value="KNZ62413.1"/>
    <property type="molecule type" value="Genomic_DNA"/>
</dbReference>
<reference evidence="1 2" key="1">
    <citation type="submission" date="2015-08" db="EMBL/GenBank/DDBJ databases">
        <title>Next Generation Sequencing and Analysis of the Genome of Puccinia sorghi L Schw, the Causal Agent of Maize Common Rust.</title>
        <authorList>
            <person name="Rochi L."/>
            <person name="Burguener G."/>
            <person name="Darino M."/>
            <person name="Turjanski A."/>
            <person name="Kreff E."/>
            <person name="Dieguez M.J."/>
            <person name="Sacco F."/>
        </authorList>
    </citation>
    <scope>NUCLEOTIDE SEQUENCE [LARGE SCALE GENOMIC DNA]</scope>
    <source>
        <strain evidence="1 2">RO10H11247</strain>
    </source>
</reference>
<keyword evidence="2" id="KW-1185">Reference proteome</keyword>
<evidence type="ECO:0000313" key="1">
    <source>
        <dbReference type="EMBL" id="KNZ62413.1"/>
    </source>
</evidence>
<dbReference type="AlphaFoldDB" id="A0A0L6VNW4"/>
<accession>A0A0L6VNW4</accession>
<comment type="caution">
    <text evidence="1">The sequence shown here is derived from an EMBL/GenBank/DDBJ whole genome shotgun (WGS) entry which is preliminary data.</text>
</comment>
<organism evidence="1 2">
    <name type="scientific">Puccinia sorghi</name>
    <dbReference type="NCBI Taxonomy" id="27349"/>
    <lineage>
        <taxon>Eukaryota</taxon>
        <taxon>Fungi</taxon>
        <taxon>Dikarya</taxon>
        <taxon>Basidiomycota</taxon>
        <taxon>Pucciniomycotina</taxon>
        <taxon>Pucciniomycetes</taxon>
        <taxon>Pucciniales</taxon>
        <taxon>Pucciniaceae</taxon>
        <taxon>Puccinia</taxon>
    </lineage>
</organism>
<sequence>MVTIIFVPTGVTKLPDGFGSSKNGKVNAGEWHNLFAIYLPLTFVDLFFGLTHKEELVTSHRDLIANTCTLVHCTNAVSSKQVCEDDCKLFEKKVQALLQKLKELLSAVEIKTNSEDW</sequence>
<dbReference type="VEuPathDB" id="FungiDB:VP01_1272g1"/>
<evidence type="ECO:0000313" key="2">
    <source>
        <dbReference type="Proteomes" id="UP000037035"/>
    </source>
</evidence>
<gene>
    <name evidence="1" type="ORF">VP01_1272g1</name>
</gene>
<dbReference type="OrthoDB" id="3269001at2759"/>
<name>A0A0L6VNW4_9BASI</name>
<proteinExistence type="predicted"/>
<dbReference type="Proteomes" id="UP000037035">
    <property type="component" value="Unassembled WGS sequence"/>
</dbReference>